<comment type="similarity">
    <text evidence="1 4">Belongs to the heat shock protein 70 family.</text>
</comment>
<name>A0A517LYK6_9BACT</name>
<sequence length="609" mass="65789">MTAKYIIGIDLGTTNSVLAYTPVQPESNAGSSEAAEIQLLPIPQLVAAGTVEERDSLPSFVYLANAAERTAGGLDAPWGKDQSYAVGQFARDRGGEAPDRTVGAAKSWLCHTGVDRRQPILPWQAPEDVEKISPVTASQRYLQHLVQAWQQRFPDAPIEQQQVVLTVPASFDPVARELTREAAIAAGLPANFVLLEEPQAAFYAWLSVVGDQWRKMLTVGQRVLVCDVGGGTTDLTLITVDEDGGDLTLRREAVGDHLLVGGDNMDLTMAHVVAAEFAKKKTKLNPWQSVSLWHSCRAAKEALLAPEGSEKQTISVLGRGSKLIGGTVSVEVDRESISQLLVDGFLPKCELDAVPQRQAASGFQEIGLPFESDPGITRHLASFVSNHCTAAESDSVSLPDFVLFNGGVFKADGFRNRMLEIVNSWSADAGDSTVQPLQGVHDLDHAVARGACYYGLNKQRGGLRIRGGTARSYYVGIETAGLAIPGAPRPLKALCVVPFGMEEGTETDVPSGEIGLVVGKPARFRFFSSNVRTDDTPGEQLDWWDDAELTETDPMEATLTLADGATESHVPVKFHANITELGVLELWCVAVHGDGRWKLEFNVRDEPQE</sequence>
<dbReference type="OrthoDB" id="9760742at2"/>
<evidence type="ECO:0000256" key="4">
    <source>
        <dbReference type="RuleBase" id="RU003322"/>
    </source>
</evidence>
<dbReference type="InterPro" id="IPR013126">
    <property type="entry name" value="Hsp_70_fam"/>
</dbReference>
<protein>
    <submittedName>
        <fullName evidence="5">Chaperone protein DnaK</fullName>
    </submittedName>
</protein>
<dbReference type="InterPro" id="IPR018181">
    <property type="entry name" value="Heat_shock_70_CS"/>
</dbReference>
<gene>
    <name evidence="5" type="primary">dnaK_2</name>
    <name evidence="5" type="ORF">EC9_18820</name>
</gene>
<dbReference type="EMBL" id="CP036261">
    <property type="protein sequence ID" value="QDS87703.1"/>
    <property type="molecule type" value="Genomic_DNA"/>
</dbReference>
<keyword evidence="3 4" id="KW-0067">ATP-binding</keyword>
<dbReference type="GO" id="GO:0005524">
    <property type="term" value="F:ATP binding"/>
    <property type="evidence" value="ECO:0007669"/>
    <property type="project" value="UniProtKB-KW"/>
</dbReference>
<reference evidence="5 6" key="1">
    <citation type="submission" date="2019-02" db="EMBL/GenBank/DDBJ databases">
        <title>Deep-cultivation of Planctomycetes and their phenomic and genomic characterization uncovers novel biology.</title>
        <authorList>
            <person name="Wiegand S."/>
            <person name="Jogler M."/>
            <person name="Boedeker C."/>
            <person name="Pinto D."/>
            <person name="Vollmers J."/>
            <person name="Rivas-Marin E."/>
            <person name="Kohn T."/>
            <person name="Peeters S.H."/>
            <person name="Heuer A."/>
            <person name="Rast P."/>
            <person name="Oberbeckmann S."/>
            <person name="Bunk B."/>
            <person name="Jeske O."/>
            <person name="Meyerdierks A."/>
            <person name="Storesund J.E."/>
            <person name="Kallscheuer N."/>
            <person name="Luecker S."/>
            <person name="Lage O.M."/>
            <person name="Pohl T."/>
            <person name="Merkel B.J."/>
            <person name="Hornburger P."/>
            <person name="Mueller R.-W."/>
            <person name="Bruemmer F."/>
            <person name="Labrenz M."/>
            <person name="Spormann A.M."/>
            <person name="Op den Camp H."/>
            <person name="Overmann J."/>
            <person name="Amann R."/>
            <person name="Jetten M.S.M."/>
            <person name="Mascher T."/>
            <person name="Medema M.H."/>
            <person name="Devos D.P."/>
            <person name="Kaster A.-K."/>
            <person name="Ovreas L."/>
            <person name="Rohde M."/>
            <person name="Galperin M.Y."/>
            <person name="Jogler C."/>
        </authorList>
    </citation>
    <scope>NUCLEOTIDE SEQUENCE [LARGE SCALE GENOMIC DNA]</scope>
    <source>
        <strain evidence="5 6">EC9</strain>
    </source>
</reference>
<dbReference type="Proteomes" id="UP000319557">
    <property type="component" value="Chromosome"/>
</dbReference>
<evidence type="ECO:0000256" key="2">
    <source>
        <dbReference type="ARBA" id="ARBA00022741"/>
    </source>
</evidence>
<proteinExistence type="inferred from homology"/>
<accession>A0A517LYK6</accession>
<dbReference type="Gene3D" id="3.90.640.10">
    <property type="entry name" value="Actin, Chain A, domain 4"/>
    <property type="match status" value="1"/>
</dbReference>
<organism evidence="5 6">
    <name type="scientific">Rosistilla ulvae</name>
    <dbReference type="NCBI Taxonomy" id="1930277"/>
    <lineage>
        <taxon>Bacteria</taxon>
        <taxon>Pseudomonadati</taxon>
        <taxon>Planctomycetota</taxon>
        <taxon>Planctomycetia</taxon>
        <taxon>Pirellulales</taxon>
        <taxon>Pirellulaceae</taxon>
        <taxon>Rosistilla</taxon>
    </lineage>
</organism>
<evidence type="ECO:0000256" key="3">
    <source>
        <dbReference type="ARBA" id="ARBA00022840"/>
    </source>
</evidence>
<evidence type="ECO:0000313" key="5">
    <source>
        <dbReference type="EMBL" id="QDS87703.1"/>
    </source>
</evidence>
<dbReference type="AlphaFoldDB" id="A0A517LYK6"/>
<dbReference type="PANTHER" id="PTHR19375">
    <property type="entry name" value="HEAT SHOCK PROTEIN 70KDA"/>
    <property type="match status" value="1"/>
</dbReference>
<evidence type="ECO:0000313" key="6">
    <source>
        <dbReference type="Proteomes" id="UP000319557"/>
    </source>
</evidence>
<dbReference type="Pfam" id="PF00012">
    <property type="entry name" value="HSP70"/>
    <property type="match status" value="1"/>
</dbReference>
<dbReference type="GO" id="GO:0140662">
    <property type="term" value="F:ATP-dependent protein folding chaperone"/>
    <property type="evidence" value="ECO:0007669"/>
    <property type="project" value="InterPro"/>
</dbReference>
<keyword evidence="6" id="KW-1185">Reference proteome</keyword>
<dbReference type="Gene3D" id="3.30.420.40">
    <property type="match status" value="2"/>
</dbReference>
<dbReference type="PROSITE" id="PS00297">
    <property type="entry name" value="HSP70_1"/>
    <property type="match status" value="1"/>
</dbReference>
<dbReference type="InterPro" id="IPR043129">
    <property type="entry name" value="ATPase_NBD"/>
</dbReference>
<dbReference type="RefSeq" id="WP_145344240.1">
    <property type="nucleotide sequence ID" value="NZ_CP036261.1"/>
</dbReference>
<dbReference type="PRINTS" id="PR00301">
    <property type="entry name" value="HEATSHOCK70"/>
</dbReference>
<dbReference type="CDD" id="cd10170">
    <property type="entry name" value="ASKHA_NBD_HSP70"/>
    <property type="match status" value="1"/>
</dbReference>
<dbReference type="KEGG" id="ruv:EC9_18820"/>
<evidence type="ECO:0000256" key="1">
    <source>
        <dbReference type="ARBA" id="ARBA00007381"/>
    </source>
</evidence>
<dbReference type="SUPFAM" id="SSF53067">
    <property type="entry name" value="Actin-like ATPase domain"/>
    <property type="match status" value="2"/>
</dbReference>
<keyword evidence="2 4" id="KW-0547">Nucleotide-binding</keyword>